<comment type="caution">
    <text evidence="6">The sequence shown here is derived from an EMBL/GenBank/DDBJ whole genome shotgun (WGS) entry which is preliminary data.</text>
</comment>
<evidence type="ECO:0000256" key="3">
    <source>
        <dbReference type="ARBA" id="ARBA00023295"/>
    </source>
</evidence>
<organism evidence="6 7">
    <name type="scientific">Maribacter sedimenticola</name>
    <dbReference type="NCBI Taxonomy" id="228956"/>
    <lineage>
        <taxon>Bacteria</taxon>
        <taxon>Pseudomonadati</taxon>
        <taxon>Bacteroidota</taxon>
        <taxon>Flavobacteriia</taxon>
        <taxon>Flavobacteriales</taxon>
        <taxon>Flavobacteriaceae</taxon>
        <taxon>Maribacter</taxon>
    </lineage>
</organism>
<feature type="chain" id="PRO_5046642340" evidence="5">
    <location>
        <begin position="20"/>
        <end position="496"/>
    </location>
</feature>
<keyword evidence="3 4" id="KW-0326">Glycosidase</keyword>
<evidence type="ECO:0000256" key="4">
    <source>
        <dbReference type="RuleBase" id="RU361169"/>
    </source>
</evidence>
<keyword evidence="2 4" id="KW-0378">Hydrolase</keyword>
<accession>A0ABY1SG14</accession>
<dbReference type="Pfam" id="PF00295">
    <property type="entry name" value="Glyco_hydro_28"/>
    <property type="match status" value="1"/>
</dbReference>
<name>A0ABY1SG14_9FLAO</name>
<dbReference type="Proteomes" id="UP000198337">
    <property type="component" value="Unassembled WGS sequence"/>
</dbReference>
<dbReference type="SMART" id="SM00710">
    <property type="entry name" value="PbH1"/>
    <property type="match status" value="4"/>
</dbReference>
<sequence>MKHIFFRLLFILCCQITLAQFSTPSSTASFVTKAQVGAAAMPNDIAPVIAPFEMPQFKKHVFPAYVVSVVKFGATAYKNITKNIQTAIDNANKNGGGTVIVPKGIWTTGRIALKSNVNLHLEEGAELHFSGEIADFLPAVFTRVEGIEIMSSGGFIYAYNAENIAITGKGKIIGPDMDAPIRTAESPKEVVEISIDQNAPVKERIYDGDKGRYFYKPKSICLVACKNVLIEGITIERSVTWNVTPIYCDGVIIRGITVNSVGIPTGDGIDIESSRNVLIEYSTLNNGDDCFTMKAGRDKDGIRVDRPTENVVVRYCLSEAGHGAITTGSETAGWIRNIYLHDCIFDGTDRGFRFKTRRPRGGGVENIYYERVQMNINKHALEWDLLGSKRYVGELAERLPKLPINELTPVIRNIFMRDVQITTNNRFINAKCIPEIPLTNVIMEHMDVTCSEPILLRDVKDFTIRNSIIRSKIQNMEIIDAQNLVFDHVEFLYLEN</sequence>
<dbReference type="PANTHER" id="PTHR31339">
    <property type="entry name" value="PECTIN LYASE-RELATED"/>
    <property type="match status" value="1"/>
</dbReference>
<dbReference type="InterPro" id="IPR012334">
    <property type="entry name" value="Pectin_lyas_fold"/>
</dbReference>
<gene>
    <name evidence="6" type="ORF">SAMN04488009_1735</name>
</gene>
<dbReference type="RefSeq" id="WP_089260193.1">
    <property type="nucleotide sequence ID" value="NZ_FZNV01000002.1"/>
</dbReference>
<dbReference type="PANTHER" id="PTHR31339:SF9">
    <property type="entry name" value="PLASMIN AND FIBRONECTIN-BINDING PROTEIN A"/>
    <property type="match status" value="1"/>
</dbReference>
<dbReference type="Gene3D" id="2.160.20.10">
    <property type="entry name" value="Single-stranded right-handed beta-helix, Pectin lyase-like"/>
    <property type="match status" value="1"/>
</dbReference>
<evidence type="ECO:0000313" key="7">
    <source>
        <dbReference type="Proteomes" id="UP000198337"/>
    </source>
</evidence>
<evidence type="ECO:0000256" key="5">
    <source>
        <dbReference type="SAM" id="SignalP"/>
    </source>
</evidence>
<keyword evidence="7" id="KW-1185">Reference proteome</keyword>
<dbReference type="SUPFAM" id="SSF51126">
    <property type="entry name" value="Pectin lyase-like"/>
    <property type="match status" value="1"/>
</dbReference>
<feature type="signal peptide" evidence="5">
    <location>
        <begin position="1"/>
        <end position="19"/>
    </location>
</feature>
<keyword evidence="5" id="KW-0732">Signal</keyword>
<dbReference type="EMBL" id="FZNV01000002">
    <property type="protein sequence ID" value="SNR43966.1"/>
    <property type="molecule type" value="Genomic_DNA"/>
</dbReference>
<dbReference type="GO" id="GO:0016787">
    <property type="term" value="F:hydrolase activity"/>
    <property type="evidence" value="ECO:0007669"/>
    <property type="project" value="UniProtKB-KW"/>
</dbReference>
<evidence type="ECO:0000256" key="2">
    <source>
        <dbReference type="ARBA" id="ARBA00022801"/>
    </source>
</evidence>
<dbReference type="InterPro" id="IPR011050">
    <property type="entry name" value="Pectin_lyase_fold/virulence"/>
</dbReference>
<evidence type="ECO:0000256" key="1">
    <source>
        <dbReference type="ARBA" id="ARBA00008834"/>
    </source>
</evidence>
<dbReference type="InterPro" id="IPR000743">
    <property type="entry name" value="Glyco_hydro_28"/>
</dbReference>
<evidence type="ECO:0000313" key="6">
    <source>
        <dbReference type="EMBL" id="SNR43966.1"/>
    </source>
</evidence>
<reference evidence="6 7" key="1">
    <citation type="submission" date="2017-06" db="EMBL/GenBank/DDBJ databases">
        <authorList>
            <person name="Varghese N."/>
            <person name="Submissions S."/>
        </authorList>
    </citation>
    <scope>NUCLEOTIDE SEQUENCE [LARGE SCALE GENOMIC DNA]</scope>
    <source>
        <strain evidence="6 7">DSM 19840</strain>
    </source>
</reference>
<dbReference type="InterPro" id="IPR051801">
    <property type="entry name" value="GH28_Enzymes"/>
</dbReference>
<dbReference type="InterPro" id="IPR006626">
    <property type="entry name" value="PbH1"/>
</dbReference>
<comment type="similarity">
    <text evidence="1 4">Belongs to the glycosyl hydrolase 28 family.</text>
</comment>
<protein>
    <submittedName>
        <fullName evidence="6">Glycosyl hydrolases family 28</fullName>
    </submittedName>
</protein>
<proteinExistence type="inferred from homology"/>